<feature type="region of interest" description="Disordered" evidence="1">
    <location>
        <begin position="287"/>
        <end position="317"/>
    </location>
</feature>
<protein>
    <submittedName>
        <fullName evidence="2">Uncharacterized protein</fullName>
    </submittedName>
</protein>
<organism evidence="2 3">
    <name type="scientific">Aristolochia fimbriata</name>
    <name type="common">White veined hardy Dutchman's pipe vine</name>
    <dbReference type="NCBI Taxonomy" id="158543"/>
    <lineage>
        <taxon>Eukaryota</taxon>
        <taxon>Viridiplantae</taxon>
        <taxon>Streptophyta</taxon>
        <taxon>Embryophyta</taxon>
        <taxon>Tracheophyta</taxon>
        <taxon>Spermatophyta</taxon>
        <taxon>Magnoliopsida</taxon>
        <taxon>Magnoliidae</taxon>
        <taxon>Piperales</taxon>
        <taxon>Aristolochiaceae</taxon>
        <taxon>Aristolochia</taxon>
    </lineage>
</organism>
<feature type="region of interest" description="Disordered" evidence="1">
    <location>
        <begin position="1"/>
        <end position="22"/>
    </location>
</feature>
<dbReference type="EMBL" id="JAINDJ010000008">
    <property type="protein sequence ID" value="KAG9439882.1"/>
    <property type="molecule type" value="Genomic_DNA"/>
</dbReference>
<feature type="region of interest" description="Disordered" evidence="1">
    <location>
        <begin position="371"/>
        <end position="396"/>
    </location>
</feature>
<evidence type="ECO:0000313" key="3">
    <source>
        <dbReference type="Proteomes" id="UP000825729"/>
    </source>
</evidence>
<sequence>MAYCFRGVGGNESDREDIGADGAHRPGALLSSHDLDAVLGLSGRAGAGGGLVVHRLREHHRLFRHLRPGHGNGTHLRPSVRSEAVEPPGPHAPAHRPPPPLRVPTHLLPLAQHEADPPLVRTGRGDLLRRPRLHRLLHPRPLLPLPPPPPPRLPPDPERDPPLNLLLRPLRPPPRPPQLPPRGAPQDGNRRRRPRHGVDQPQPPPPPPPLCVRLRRLPGLVGGPHRTGLPPRLVLPPRPRRPHLRLRLPRVVVVRADDRPLRPVGQPQGLHRLHGHSHPDHLTCLRLPLRPRPRGLDPGRERARSEPAREGPHCHDRLPLRGGCTGARGDALHHADAAQVGTILHGGQRDPGADRGCVAHRRALRARELPADDRVRGAAGHSPTRRRRQHQSGVVLSRRDARRRLHGIPSQDGFRGALARPPRGPGLLRFAHALRHPRVDELGGGSREGEATD</sequence>
<evidence type="ECO:0000313" key="2">
    <source>
        <dbReference type="EMBL" id="KAG9439882.1"/>
    </source>
</evidence>
<feature type="compositionally biased region" description="Pro residues" evidence="1">
    <location>
        <begin position="170"/>
        <end position="183"/>
    </location>
</feature>
<dbReference type="AlphaFoldDB" id="A0AAV7DTE1"/>
<proteinExistence type="predicted"/>
<feature type="region of interest" description="Disordered" evidence="1">
    <location>
        <begin position="65"/>
        <end position="105"/>
    </location>
</feature>
<comment type="caution">
    <text evidence="2">The sequence shown here is derived from an EMBL/GenBank/DDBJ whole genome shotgun (WGS) entry which is preliminary data.</text>
</comment>
<accession>A0AAV7DTE1</accession>
<feature type="compositionally biased region" description="Pro residues" evidence="1">
    <location>
        <begin position="201"/>
        <end position="210"/>
    </location>
</feature>
<dbReference type="Proteomes" id="UP000825729">
    <property type="component" value="Unassembled WGS sequence"/>
</dbReference>
<keyword evidence="3" id="KW-1185">Reference proteome</keyword>
<feature type="compositionally biased region" description="Pro residues" evidence="1">
    <location>
        <begin position="141"/>
        <end position="154"/>
    </location>
</feature>
<evidence type="ECO:0000256" key="1">
    <source>
        <dbReference type="SAM" id="MobiDB-lite"/>
    </source>
</evidence>
<feature type="compositionally biased region" description="Basic and acidic residues" evidence="1">
    <location>
        <begin position="294"/>
        <end position="317"/>
    </location>
</feature>
<name>A0AAV7DTE1_ARIFI</name>
<feature type="compositionally biased region" description="Basic and acidic residues" evidence="1">
    <location>
        <begin position="12"/>
        <end position="22"/>
    </location>
</feature>
<gene>
    <name evidence="2" type="ORF">H6P81_020047</name>
</gene>
<feature type="region of interest" description="Disordered" evidence="1">
    <location>
        <begin position="138"/>
        <end position="236"/>
    </location>
</feature>
<feature type="compositionally biased region" description="Pro residues" evidence="1">
    <location>
        <begin position="87"/>
        <end position="102"/>
    </location>
</feature>
<reference evidence="2 3" key="1">
    <citation type="submission" date="2021-07" db="EMBL/GenBank/DDBJ databases">
        <title>The Aristolochia fimbriata genome: insights into angiosperm evolution, floral development and chemical biosynthesis.</title>
        <authorList>
            <person name="Jiao Y."/>
        </authorList>
    </citation>
    <scope>NUCLEOTIDE SEQUENCE [LARGE SCALE GENOMIC DNA]</scope>
    <source>
        <strain evidence="2">IBCAS-2021</strain>
        <tissue evidence="2">Leaf</tissue>
    </source>
</reference>